<dbReference type="EMBL" id="BMDJ01000001">
    <property type="protein sequence ID" value="GGI22799.1"/>
    <property type="molecule type" value="Genomic_DNA"/>
</dbReference>
<protein>
    <recommendedName>
        <fullName evidence="3">DUF4488 domain-containing protein</fullName>
    </recommendedName>
</protein>
<evidence type="ECO:0008006" key="3">
    <source>
        <dbReference type="Google" id="ProtNLM"/>
    </source>
</evidence>
<comment type="caution">
    <text evidence="1">The sequence shown here is derived from an EMBL/GenBank/DDBJ whole genome shotgun (WGS) entry which is preliminary data.</text>
</comment>
<evidence type="ECO:0000313" key="2">
    <source>
        <dbReference type="Proteomes" id="UP000645390"/>
    </source>
</evidence>
<gene>
    <name evidence="1" type="ORF">GCM10008119_04450</name>
</gene>
<dbReference type="RefSeq" id="WP_188411618.1">
    <property type="nucleotide sequence ID" value="NZ_BMDJ01000001.1"/>
</dbReference>
<accession>A0ABQ2BCJ3</accession>
<proteinExistence type="predicted"/>
<evidence type="ECO:0000313" key="1">
    <source>
        <dbReference type="EMBL" id="GGI22799.1"/>
    </source>
</evidence>
<dbReference type="Proteomes" id="UP000645390">
    <property type="component" value="Unassembled WGS sequence"/>
</dbReference>
<keyword evidence="2" id="KW-1185">Reference proteome</keyword>
<organism evidence="1 2">
    <name type="scientific">Pedobacter mendelii</name>
    <dbReference type="NCBI Taxonomy" id="1908240"/>
    <lineage>
        <taxon>Bacteria</taxon>
        <taxon>Pseudomonadati</taxon>
        <taxon>Bacteroidota</taxon>
        <taxon>Sphingobacteriia</taxon>
        <taxon>Sphingobacteriales</taxon>
        <taxon>Sphingobacteriaceae</taxon>
        <taxon>Pedobacter</taxon>
    </lineage>
</organism>
<reference evidence="2" key="1">
    <citation type="journal article" date="2019" name="Int. J. Syst. Evol. Microbiol.">
        <title>The Global Catalogue of Microorganisms (GCM) 10K type strain sequencing project: providing services to taxonomists for standard genome sequencing and annotation.</title>
        <authorList>
            <consortium name="The Broad Institute Genomics Platform"/>
            <consortium name="The Broad Institute Genome Sequencing Center for Infectious Disease"/>
            <person name="Wu L."/>
            <person name="Ma J."/>
        </authorList>
    </citation>
    <scope>NUCLEOTIDE SEQUENCE [LARGE SCALE GENOMIC DNA]</scope>
    <source>
        <strain evidence="2">CCM 8939</strain>
    </source>
</reference>
<name>A0ABQ2BCJ3_9SPHI</name>
<sequence length="135" mass="15982">MCFIFICLILLSCNLEASRKDIEAELQGKWRGEWISKTLKDTTVVKTTLKIDKNVFYYNMGGHTGSNKIRMFINPINGDTLIERKHFMNSLLTESGYMKYHRLSKNEIRLYFVFKMNDKQFINDNLAGYYMKRVE</sequence>